<dbReference type="STRING" id="27835.A0A0N4XZV2"/>
<dbReference type="PANTHER" id="PTHR23339">
    <property type="entry name" value="TYROSINE SPECIFIC PROTEIN PHOSPHATASE AND DUAL SPECIFICITY PROTEIN PHOSPHATASE"/>
    <property type="match status" value="1"/>
</dbReference>
<dbReference type="FunFam" id="3.90.190.10:FF:000157">
    <property type="entry name" value="Protein-tyrosine phosphatase"/>
    <property type="match status" value="1"/>
</dbReference>
<organism evidence="7">
    <name type="scientific">Nippostrongylus brasiliensis</name>
    <name type="common">Rat hookworm</name>
    <dbReference type="NCBI Taxonomy" id="27835"/>
    <lineage>
        <taxon>Eukaryota</taxon>
        <taxon>Metazoa</taxon>
        <taxon>Ecdysozoa</taxon>
        <taxon>Nematoda</taxon>
        <taxon>Chromadorea</taxon>
        <taxon>Rhabditida</taxon>
        <taxon>Rhabditina</taxon>
        <taxon>Rhabditomorpha</taxon>
        <taxon>Strongyloidea</taxon>
        <taxon>Heligmosomidae</taxon>
        <taxon>Nippostrongylus</taxon>
    </lineage>
</organism>
<dbReference type="Proteomes" id="UP000271162">
    <property type="component" value="Unassembled WGS sequence"/>
</dbReference>
<dbReference type="PROSITE" id="PS50056">
    <property type="entry name" value="TYR_PHOSPHATASE_2"/>
    <property type="match status" value="1"/>
</dbReference>
<evidence type="ECO:0000256" key="2">
    <source>
        <dbReference type="ARBA" id="ARBA00022912"/>
    </source>
</evidence>
<dbReference type="InterPro" id="IPR020422">
    <property type="entry name" value="TYR_PHOSPHATASE_DUAL_dom"/>
</dbReference>
<dbReference type="PROSITE" id="PS00383">
    <property type="entry name" value="TYR_PHOSPHATASE_1"/>
    <property type="match status" value="1"/>
</dbReference>
<name>A0A0N4XZV2_NIPBR</name>
<dbReference type="OMA" id="WINDSKH"/>
<dbReference type="InterPro" id="IPR003595">
    <property type="entry name" value="Tyr_Pase_cat"/>
</dbReference>
<dbReference type="InterPro" id="IPR016130">
    <property type="entry name" value="Tyr_Pase_AS"/>
</dbReference>
<dbReference type="GO" id="GO:0004721">
    <property type="term" value="F:phosphoprotein phosphatase activity"/>
    <property type="evidence" value="ECO:0007669"/>
    <property type="project" value="UniProtKB-KW"/>
</dbReference>
<dbReference type="SMART" id="SM00195">
    <property type="entry name" value="DSPc"/>
    <property type="match status" value="1"/>
</dbReference>
<sequence>MTVAKVDQAEATHSYLRTVVLSLTPSDSKCRLYCKGRAITDQILAMARPQPVHFENDRIVHLLKENGINAVFNLEEVGEHAFCGSGNLEGGFSYDPERFMRNNSKLGSSRSKEKPQKSIFYYNFPLPDFEACTPARLVDIVTVVAHELTKGKVAVHCHAGHGRTGMVIAACLMLVRGLSPREAVELVRGKRSGSVQSPEQVRALHSLHILLFNNASVLPASPFRSVAGYVEYTSRVLPKNEIRRYGMVPKKRKQSSQRENESPVGRSQG</sequence>
<keyword evidence="1" id="KW-0378">Hydrolase</keyword>
<dbReference type="Gene3D" id="3.90.190.10">
    <property type="entry name" value="Protein tyrosine phosphatase superfamily"/>
    <property type="match status" value="1"/>
</dbReference>
<dbReference type="InterPro" id="IPR029021">
    <property type="entry name" value="Prot-tyrosine_phosphatase-like"/>
</dbReference>
<evidence type="ECO:0000256" key="3">
    <source>
        <dbReference type="SAM" id="MobiDB-lite"/>
    </source>
</evidence>
<evidence type="ECO:0000259" key="4">
    <source>
        <dbReference type="PROSITE" id="PS50056"/>
    </source>
</evidence>
<accession>A0A0N4XZV2</accession>
<proteinExistence type="predicted"/>
<reference evidence="7" key="1">
    <citation type="submission" date="2017-02" db="UniProtKB">
        <authorList>
            <consortium name="WormBaseParasite"/>
        </authorList>
    </citation>
    <scope>IDENTIFICATION</scope>
</reference>
<dbReference type="SMART" id="SM00404">
    <property type="entry name" value="PTPc_motif"/>
    <property type="match status" value="1"/>
</dbReference>
<keyword evidence="2" id="KW-0904">Protein phosphatase</keyword>
<dbReference type="AlphaFoldDB" id="A0A0N4XZV2"/>
<protein>
    <submittedName>
        <fullName evidence="7">TYR_PHOSPHATASE_2 domain-containing protein</fullName>
    </submittedName>
</protein>
<keyword evidence="6" id="KW-1185">Reference proteome</keyword>
<dbReference type="InterPro" id="IPR000340">
    <property type="entry name" value="Dual-sp_phosphatase_cat-dom"/>
</dbReference>
<dbReference type="InterPro" id="IPR050561">
    <property type="entry name" value="PTP"/>
</dbReference>
<dbReference type="WBParaSite" id="NBR_0000874901-mRNA-1">
    <property type="protein sequence ID" value="NBR_0000874901-mRNA-1"/>
    <property type="gene ID" value="NBR_0000874901"/>
</dbReference>
<feature type="region of interest" description="Disordered" evidence="3">
    <location>
        <begin position="245"/>
        <end position="269"/>
    </location>
</feature>
<dbReference type="Pfam" id="PF00782">
    <property type="entry name" value="DSPc"/>
    <property type="match status" value="1"/>
</dbReference>
<dbReference type="EMBL" id="UYSL01020047">
    <property type="protein sequence ID" value="VDL72339.1"/>
    <property type="molecule type" value="Genomic_DNA"/>
</dbReference>
<evidence type="ECO:0000313" key="6">
    <source>
        <dbReference type="Proteomes" id="UP000271162"/>
    </source>
</evidence>
<gene>
    <name evidence="5" type="ORF">NBR_LOCUS8750</name>
</gene>
<evidence type="ECO:0000256" key="1">
    <source>
        <dbReference type="ARBA" id="ARBA00022801"/>
    </source>
</evidence>
<dbReference type="SUPFAM" id="SSF52799">
    <property type="entry name" value="(Phosphotyrosine protein) phosphatases II"/>
    <property type="match status" value="1"/>
</dbReference>
<reference evidence="5 6" key="2">
    <citation type="submission" date="2018-11" db="EMBL/GenBank/DDBJ databases">
        <authorList>
            <consortium name="Pathogen Informatics"/>
        </authorList>
    </citation>
    <scope>NUCLEOTIDE SEQUENCE [LARGE SCALE GENOMIC DNA]</scope>
</reference>
<evidence type="ECO:0000313" key="5">
    <source>
        <dbReference type="EMBL" id="VDL72339.1"/>
    </source>
</evidence>
<evidence type="ECO:0000313" key="7">
    <source>
        <dbReference type="WBParaSite" id="NBR_0000874901-mRNA-1"/>
    </source>
</evidence>
<dbReference type="InterPro" id="IPR000387">
    <property type="entry name" value="Tyr_Pase_dom"/>
</dbReference>
<feature type="domain" description="Tyrosine specific protein phosphatases" evidence="4">
    <location>
        <begin position="135"/>
        <end position="202"/>
    </location>
</feature>